<dbReference type="AlphaFoldDB" id="A0AAE0I6D1"/>
<accession>A0AAE0I6D1</accession>
<reference evidence="2" key="2">
    <citation type="submission" date="2023-06" db="EMBL/GenBank/DDBJ databases">
        <authorList>
            <consortium name="Lawrence Berkeley National Laboratory"/>
            <person name="Haridas S."/>
            <person name="Hensen N."/>
            <person name="Bonometti L."/>
            <person name="Westerberg I."/>
            <person name="Brannstrom I.O."/>
            <person name="Guillou S."/>
            <person name="Cros-Aarteil S."/>
            <person name="Calhoun S."/>
            <person name="Kuo A."/>
            <person name="Mondo S."/>
            <person name="Pangilinan J."/>
            <person name="Riley R."/>
            <person name="Labutti K."/>
            <person name="Andreopoulos B."/>
            <person name="Lipzen A."/>
            <person name="Chen C."/>
            <person name="Yanf M."/>
            <person name="Daum C."/>
            <person name="Ng V."/>
            <person name="Clum A."/>
            <person name="Steindorff A."/>
            <person name="Ohm R."/>
            <person name="Martin F."/>
            <person name="Silar P."/>
            <person name="Natvig D."/>
            <person name="Lalanne C."/>
            <person name="Gautier V."/>
            <person name="Ament-Velasquez S.L."/>
            <person name="Kruys A."/>
            <person name="Hutchinson M.I."/>
            <person name="Powell A.J."/>
            <person name="Barry K."/>
            <person name="Miller A.N."/>
            <person name="Grigoriev I.V."/>
            <person name="Debuchy R."/>
            <person name="Gladieux P."/>
            <person name="Thoren M.H."/>
            <person name="Johannesson H."/>
        </authorList>
    </citation>
    <scope>NUCLEOTIDE SEQUENCE</scope>
    <source>
        <strain evidence="2">CBS 118394</strain>
    </source>
</reference>
<proteinExistence type="predicted"/>
<evidence type="ECO:0000313" key="3">
    <source>
        <dbReference type="Proteomes" id="UP001283341"/>
    </source>
</evidence>
<sequence>MTVWHDRPPFRDGDLPGSRAKDWDWEELRSCGAVGTTHQAPFDLAGNIHPVFHSWVVPGAGGHDGEEVKACWLELRQPLLLASRILKTAGIQWLSEFCIDDIFGASYSGRQEQDEQIDQEFKDRESTIPETPAVIVRHHRASWATSKLARKWLASTAHELRTVLPQYIQWQLDPDMFRFENGPAAIEALDHPETIRTMDEVAYQGGATGCFMSVLVMKEYVSRLSVLRRSGRFGGEEYMFTAFMVAVTVLHELGHVIYWRDFRAFNRQMTEPYFGGDLEMELGDSFMASIFGGWVPVPVETPPHNFQHRGTFEGGLAWKQHLTWDLHKSRPQY</sequence>
<keyword evidence="1" id="KW-1133">Transmembrane helix</keyword>
<comment type="caution">
    <text evidence="2">The sequence shown here is derived from an EMBL/GenBank/DDBJ whole genome shotgun (WGS) entry which is preliminary data.</text>
</comment>
<keyword evidence="1" id="KW-0812">Transmembrane</keyword>
<dbReference type="EMBL" id="JAUEDM010000004">
    <property type="protein sequence ID" value="KAK3319301.1"/>
    <property type="molecule type" value="Genomic_DNA"/>
</dbReference>
<evidence type="ECO:0000256" key="1">
    <source>
        <dbReference type="SAM" id="Phobius"/>
    </source>
</evidence>
<feature type="transmembrane region" description="Helical" evidence="1">
    <location>
        <begin position="238"/>
        <end position="259"/>
    </location>
</feature>
<evidence type="ECO:0000313" key="2">
    <source>
        <dbReference type="EMBL" id="KAK3319301.1"/>
    </source>
</evidence>
<name>A0AAE0I6D1_9PEZI</name>
<organism evidence="2 3">
    <name type="scientific">Apodospora peruviana</name>
    <dbReference type="NCBI Taxonomy" id="516989"/>
    <lineage>
        <taxon>Eukaryota</taxon>
        <taxon>Fungi</taxon>
        <taxon>Dikarya</taxon>
        <taxon>Ascomycota</taxon>
        <taxon>Pezizomycotina</taxon>
        <taxon>Sordariomycetes</taxon>
        <taxon>Sordariomycetidae</taxon>
        <taxon>Sordariales</taxon>
        <taxon>Lasiosphaeriaceae</taxon>
        <taxon>Apodospora</taxon>
    </lineage>
</organism>
<protein>
    <submittedName>
        <fullName evidence="2">Uncharacterized protein</fullName>
    </submittedName>
</protein>
<reference evidence="2" key="1">
    <citation type="journal article" date="2023" name="Mol. Phylogenet. Evol.">
        <title>Genome-scale phylogeny and comparative genomics of the fungal order Sordariales.</title>
        <authorList>
            <person name="Hensen N."/>
            <person name="Bonometti L."/>
            <person name="Westerberg I."/>
            <person name="Brannstrom I.O."/>
            <person name="Guillou S."/>
            <person name="Cros-Aarteil S."/>
            <person name="Calhoun S."/>
            <person name="Haridas S."/>
            <person name="Kuo A."/>
            <person name="Mondo S."/>
            <person name="Pangilinan J."/>
            <person name="Riley R."/>
            <person name="LaButti K."/>
            <person name="Andreopoulos B."/>
            <person name="Lipzen A."/>
            <person name="Chen C."/>
            <person name="Yan M."/>
            <person name="Daum C."/>
            <person name="Ng V."/>
            <person name="Clum A."/>
            <person name="Steindorff A."/>
            <person name="Ohm R.A."/>
            <person name="Martin F."/>
            <person name="Silar P."/>
            <person name="Natvig D.O."/>
            <person name="Lalanne C."/>
            <person name="Gautier V."/>
            <person name="Ament-Velasquez S.L."/>
            <person name="Kruys A."/>
            <person name="Hutchinson M.I."/>
            <person name="Powell A.J."/>
            <person name="Barry K."/>
            <person name="Miller A.N."/>
            <person name="Grigoriev I.V."/>
            <person name="Debuchy R."/>
            <person name="Gladieux P."/>
            <person name="Hiltunen Thoren M."/>
            <person name="Johannesson H."/>
        </authorList>
    </citation>
    <scope>NUCLEOTIDE SEQUENCE</scope>
    <source>
        <strain evidence="2">CBS 118394</strain>
    </source>
</reference>
<gene>
    <name evidence="2" type="ORF">B0H66DRAFT_640535</name>
</gene>
<dbReference type="Proteomes" id="UP001283341">
    <property type="component" value="Unassembled WGS sequence"/>
</dbReference>
<keyword evidence="1" id="KW-0472">Membrane</keyword>
<keyword evidence="3" id="KW-1185">Reference proteome</keyword>